<dbReference type="PRINTS" id="PR01504">
    <property type="entry name" value="PNCREATITSAP"/>
</dbReference>
<dbReference type="InterPro" id="IPR050111">
    <property type="entry name" value="C-type_lectin/snaclec_domain"/>
</dbReference>
<dbReference type="PROSITE" id="PS50041">
    <property type="entry name" value="C_TYPE_LECTIN_2"/>
    <property type="match status" value="1"/>
</dbReference>
<dbReference type="InterPro" id="IPR001304">
    <property type="entry name" value="C-type_lectin-like"/>
</dbReference>
<evidence type="ECO:0000259" key="2">
    <source>
        <dbReference type="PROSITE" id="PS50041"/>
    </source>
</evidence>
<feature type="chain" id="PRO_5018726042" evidence="1">
    <location>
        <begin position="20"/>
        <end position="161"/>
    </location>
</feature>
<dbReference type="SMART" id="SM00034">
    <property type="entry name" value="CLECT"/>
    <property type="match status" value="1"/>
</dbReference>
<keyword evidence="4" id="KW-1185">Reference proteome</keyword>
<feature type="domain" description="C-type lectin" evidence="2">
    <location>
        <begin position="39"/>
        <end position="158"/>
    </location>
</feature>
<evidence type="ECO:0000256" key="1">
    <source>
        <dbReference type="SAM" id="SignalP"/>
    </source>
</evidence>
<name>A0A3Q3G6K1_9LABR</name>
<dbReference type="STRING" id="56723.ENSLBEP00000028761"/>
<dbReference type="InParanoid" id="A0A3Q3G6K1"/>
<dbReference type="Gene3D" id="3.10.100.10">
    <property type="entry name" value="Mannose-Binding Protein A, subunit A"/>
    <property type="match status" value="1"/>
</dbReference>
<dbReference type="SUPFAM" id="SSF56436">
    <property type="entry name" value="C-type lectin-like"/>
    <property type="match status" value="1"/>
</dbReference>
<dbReference type="Pfam" id="PF00059">
    <property type="entry name" value="Lectin_C"/>
    <property type="match status" value="1"/>
</dbReference>
<proteinExistence type="predicted"/>
<dbReference type="InterPro" id="IPR016187">
    <property type="entry name" value="CTDL_fold"/>
</dbReference>
<dbReference type="Proteomes" id="UP000261660">
    <property type="component" value="Unplaced"/>
</dbReference>
<dbReference type="FunCoup" id="A0A3Q3G6K1">
    <property type="interactions" value="804"/>
</dbReference>
<organism evidence="3 4">
    <name type="scientific">Labrus bergylta</name>
    <name type="common">ballan wrasse</name>
    <dbReference type="NCBI Taxonomy" id="56723"/>
    <lineage>
        <taxon>Eukaryota</taxon>
        <taxon>Metazoa</taxon>
        <taxon>Chordata</taxon>
        <taxon>Craniata</taxon>
        <taxon>Vertebrata</taxon>
        <taxon>Euteleostomi</taxon>
        <taxon>Actinopterygii</taxon>
        <taxon>Neopterygii</taxon>
        <taxon>Teleostei</taxon>
        <taxon>Neoteleostei</taxon>
        <taxon>Acanthomorphata</taxon>
        <taxon>Eupercaria</taxon>
        <taxon>Labriformes</taxon>
        <taxon>Labridae</taxon>
        <taxon>Labrus</taxon>
    </lineage>
</organism>
<evidence type="ECO:0000313" key="4">
    <source>
        <dbReference type="Proteomes" id="UP000261660"/>
    </source>
</evidence>
<reference evidence="3" key="1">
    <citation type="submission" date="2025-08" db="UniProtKB">
        <authorList>
            <consortium name="Ensembl"/>
        </authorList>
    </citation>
    <scope>IDENTIFICATION</scope>
</reference>
<feature type="signal peptide" evidence="1">
    <location>
        <begin position="1"/>
        <end position="19"/>
    </location>
</feature>
<dbReference type="GeneTree" id="ENSGT00940000161814"/>
<dbReference type="CDD" id="cd00037">
    <property type="entry name" value="CLECT"/>
    <property type="match status" value="1"/>
</dbReference>
<dbReference type="PANTHER" id="PTHR22803">
    <property type="entry name" value="MANNOSE, PHOSPHOLIPASE, LECTIN RECEPTOR RELATED"/>
    <property type="match status" value="1"/>
</dbReference>
<sequence length="161" mass="18174">MKMLTGLLLVCATMALTNAADDGHTVQRSSVCPSGWTQYDDRCFLYVSKAMTWANAEINCQAQGGNLASVHSLSEYAFIQGLIHGITHRYPQTWLGGSDAQEEGVWLWTDGSRFNSLNWWGGWTDNNLNQQHCLQMNWGERKTFDDVQCWYNLGFVCAKPI</sequence>
<dbReference type="InterPro" id="IPR016186">
    <property type="entry name" value="C-type_lectin-like/link_sf"/>
</dbReference>
<evidence type="ECO:0000313" key="3">
    <source>
        <dbReference type="Ensembl" id="ENSLBEP00000028761.1"/>
    </source>
</evidence>
<dbReference type="AlphaFoldDB" id="A0A3Q3G6K1"/>
<protein>
    <submittedName>
        <fullName evidence="3">Galactose-specific lectin nattectin-like</fullName>
    </submittedName>
</protein>
<keyword evidence="1" id="KW-0732">Signal</keyword>
<dbReference type="Ensembl" id="ENSLBET00000030107.1">
    <property type="protein sequence ID" value="ENSLBEP00000028761.1"/>
    <property type="gene ID" value="ENSLBEG00000021738.1"/>
</dbReference>
<accession>A0A3Q3G6K1</accession>
<reference evidence="3" key="2">
    <citation type="submission" date="2025-09" db="UniProtKB">
        <authorList>
            <consortium name="Ensembl"/>
        </authorList>
    </citation>
    <scope>IDENTIFICATION</scope>
</reference>